<organism evidence="6 7">
    <name type="scientific">Lentinula detonsa</name>
    <dbReference type="NCBI Taxonomy" id="2804962"/>
    <lineage>
        <taxon>Eukaryota</taxon>
        <taxon>Fungi</taxon>
        <taxon>Dikarya</taxon>
        <taxon>Basidiomycota</taxon>
        <taxon>Agaricomycotina</taxon>
        <taxon>Agaricomycetes</taxon>
        <taxon>Agaricomycetidae</taxon>
        <taxon>Agaricales</taxon>
        <taxon>Marasmiineae</taxon>
        <taxon>Omphalotaceae</taxon>
        <taxon>Lentinula</taxon>
    </lineage>
</organism>
<keyword evidence="2" id="KW-0285">Flavoprotein</keyword>
<evidence type="ECO:0000256" key="4">
    <source>
        <dbReference type="ARBA" id="ARBA00023002"/>
    </source>
</evidence>
<dbReference type="GO" id="GO:0004499">
    <property type="term" value="F:N,N-dimethylaniline monooxygenase activity"/>
    <property type="evidence" value="ECO:0007669"/>
    <property type="project" value="InterPro"/>
</dbReference>
<dbReference type="PANTHER" id="PTHR23023">
    <property type="entry name" value="DIMETHYLANILINE MONOOXYGENASE"/>
    <property type="match status" value="1"/>
</dbReference>
<dbReference type="AlphaFoldDB" id="A0AA38PVT2"/>
<feature type="signal peptide" evidence="5">
    <location>
        <begin position="1"/>
        <end position="20"/>
    </location>
</feature>
<dbReference type="Pfam" id="PF13450">
    <property type="entry name" value="NAD_binding_8"/>
    <property type="match status" value="1"/>
</dbReference>
<evidence type="ECO:0008006" key="8">
    <source>
        <dbReference type="Google" id="ProtNLM"/>
    </source>
</evidence>
<evidence type="ECO:0000313" key="6">
    <source>
        <dbReference type="EMBL" id="KAJ3982596.1"/>
    </source>
</evidence>
<comment type="caution">
    <text evidence="6">The sequence shown here is derived from an EMBL/GenBank/DDBJ whole genome shotgun (WGS) entry which is preliminary data.</text>
</comment>
<comment type="similarity">
    <text evidence="1">Belongs to the FMO family.</text>
</comment>
<proteinExistence type="inferred from homology"/>
<dbReference type="GO" id="GO:0050661">
    <property type="term" value="F:NADP binding"/>
    <property type="evidence" value="ECO:0007669"/>
    <property type="project" value="InterPro"/>
</dbReference>
<dbReference type="GO" id="GO:0050660">
    <property type="term" value="F:flavin adenine dinucleotide binding"/>
    <property type="evidence" value="ECO:0007669"/>
    <property type="project" value="InterPro"/>
</dbReference>
<accession>A0AA38PVT2</accession>
<dbReference type="SUPFAM" id="SSF51905">
    <property type="entry name" value="FAD/NAD(P)-binding domain"/>
    <property type="match status" value="1"/>
</dbReference>
<evidence type="ECO:0000256" key="2">
    <source>
        <dbReference type="ARBA" id="ARBA00022630"/>
    </source>
</evidence>
<dbReference type="EMBL" id="MU802056">
    <property type="protein sequence ID" value="KAJ3982596.1"/>
    <property type="molecule type" value="Genomic_DNA"/>
</dbReference>
<evidence type="ECO:0000256" key="3">
    <source>
        <dbReference type="ARBA" id="ARBA00022827"/>
    </source>
</evidence>
<sequence length="602" mass="68578">MHFTVLFISLFLVVATYSSSQRPFRVADCSEDDISDKMREEDTSLSAYEFQWPIHKVAIIGAGAGGLIAYREFARLGYQIRLFERDSMPGGNWHYTEDETPPDAPIPNGPSYEADFRPHLPPENVQLPFEQIFDDVEEQMVLEVKIDHRSPKPIWNGLNATGPKPNQEFRELPWPEHTPIDINRSHLERYIRAFASYHSLNSNDNNPNISYNTRVERVSKRYDIQSHKETGWSLLLRQFIQTGNNSYKIRWWEEEFDAIVVASGRFNAPNTPLIPGLEQWAQLFPHLITHSRQYRRPDEFNNQSVLIIGGSVSGTEIAEELNGVARKVFLSVRSSDESIHAAPRKMHLSRVPENVSIIPEIKSFHPLPDSGQGIQAGILELVNGSSLKGFDRIILATGYRYSFPFFPQYTNILLRPNETVPIETGRPQPLITDGTHIRSLHLSLFYIEEPTIGFINMNTGIETFLYSEFTASALAKVWAGQAKLPSAKEMWDIHWQHVKLDSTDGGYRRGFMALGAEKQAAMIRYLVGWLNQEAVKYGGHQLNLPSDSRFQISRFWVAAQFPDYRGGSEWQPLSDGGSFHNLELDSNGGRLVEVWSAGRDDW</sequence>
<feature type="chain" id="PRO_5041470759" description="FAD/NAD(P)-binding domain-containing protein" evidence="5">
    <location>
        <begin position="21"/>
        <end position="602"/>
    </location>
</feature>
<keyword evidence="3" id="KW-0274">FAD</keyword>
<evidence type="ECO:0000256" key="1">
    <source>
        <dbReference type="ARBA" id="ARBA00009183"/>
    </source>
</evidence>
<dbReference type="Pfam" id="PF00743">
    <property type="entry name" value="FMO-like"/>
    <property type="match status" value="1"/>
</dbReference>
<reference evidence="6" key="1">
    <citation type="submission" date="2022-08" db="EMBL/GenBank/DDBJ databases">
        <authorList>
            <consortium name="DOE Joint Genome Institute"/>
            <person name="Min B."/>
            <person name="Riley R."/>
            <person name="Sierra-Patev S."/>
            <person name="Naranjo-Ortiz M."/>
            <person name="Looney B."/>
            <person name="Konkel Z."/>
            <person name="Slot J.C."/>
            <person name="Sakamoto Y."/>
            <person name="Steenwyk J.L."/>
            <person name="Rokas A."/>
            <person name="Carro J."/>
            <person name="Camarero S."/>
            <person name="Ferreira P."/>
            <person name="Molpeceres G."/>
            <person name="Ruiz-Duenas F.J."/>
            <person name="Serrano A."/>
            <person name="Henrissat B."/>
            <person name="Drula E."/>
            <person name="Hughes K.W."/>
            <person name="Mata J.L."/>
            <person name="Ishikawa N.K."/>
            <person name="Vargas-Isla R."/>
            <person name="Ushijima S."/>
            <person name="Smith C.A."/>
            <person name="Ahrendt S."/>
            <person name="Andreopoulos W."/>
            <person name="He G."/>
            <person name="Labutti K."/>
            <person name="Lipzen A."/>
            <person name="Ng V."/>
            <person name="Sandor L."/>
            <person name="Barry K."/>
            <person name="Martinez A.T."/>
            <person name="Xiao Y."/>
            <person name="Gibbons J.G."/>
            <person name="Terashima K."/>
            <person name="Hibbett D.S."/>
            <person name="Grigoriev I.V."/>
        </authorList>
    </citation>
    <scope>NUCLEOTIDE SEQUENCE</scope>
    <source>
        <strain evidence="6">TFB7829</strain>
    </source>
</reference>
<keyword evidence="5" id="KW-0732">Signal</keyword>
<name>A0AA38PVT2_9AGAR</name>
<evidence type="ECO:0000256" key="5">
    <source>
        <dbReference type="SAM" id="SignalP"/>
    </source>
</evidence>
<dbReference type="Gene3D" id="3.50.50.60">
    <property type="entry name" value="FAD/NAD(P)-binding domain"/>
    <property type="match status" value="2"/>
</dbReference>
<dbReference type="InterPro" id="IPR036188">
    <property type="entry name" value="FAD/NAD-bd_sf"/>
</dbReference>
<keyword evidence="4" id="KW-0560">Oxidoreductase</keyword>
<gene>
    <name evidence="6" type="ORF">F5890DRAFT_340730</name>
</gene>
<dbReference type="InterPro" id="IPR050346">
    <property type="entry name" value="FMO-like"/>
</dbReference>
<dbReference type="Proteomes" id="UP001163850">
    <property type="component" value="Unassembled WGS sequence"/>
</dbReference>
<protein>
    <recommendedName>
        <fullName evidence="8">FAD/NAD(P)-binding domain-containing protein</fullName>
    </recommendedName>
</protein>
<evidence type="ECO:0000313" key="7">
    <source>
        <dbReference type="Proteomes" id="UP001163850"/>
    </source>
</evidence>
<dbReference type="InterPro" id="IPR020946">
    <property type="entry name" value="Flavin_mOase-like"/>
</dbReference>